<dbReference type="InterPro" id="IPR002018">
    <property type="entry name" value="CarbesteraseB"/>
</dbReference>
<gene>
    <name evidence="5" type="ORF">Q4F19_12900</name>
</gene>
<name>A0ABT8YAC9_9SPHN</name>
<dbReference type="Pfam" id="PF00135">
    <property type="entry name" value="COesterase"/>
    <property type="match status" value="2"/>
</dbReference>
<dbReference type="InterPro" id="IPR019819">
    <property type="entry name" value="Carboxylesterase_B_CS"/>
</dbReference>
<dbReference type="Gene3D" id="3.40.50.1820">
    <property type="entry name" value="alpha/beta hydrolase"/>
    <property type="match status" value="1"/>
</dbReference>
<organism evidence="5 6">
    <name type="scientific">Sphingomonas natans</name>
    <dbReference type="NCBI Taxonomy" id="3063330"/>
    <lineage>
        <taxon>Bacteria</taxon>
        <taxon>Pseudomonadati</taxon>
        <taxon>Pseudomonadota</taxon>
        <taxon>Alphaproteobacteria</taxon>
        <taxon>Sphingomonadales</taxon>
        <taxon>Sphingomonadaceae</taxon>
        <taxon>Sphingomonas</taxon>
    </lineage>
</organism>
<dbReference type="InterPro" id="IPR019826">
    <property type="entry name" value="Carboxylesterase_B_AS"/>
</dbReference>
<dbReference type="SUPFAM" id="SSF53474">
    <property type="entry name" value="alpha/beta-Hydrolases"/>
    <property type="match status" value="1"/>
</dbReference>
<feature type="domain" description="Carboxylesterase type B" evidence="4">
    <location>
        <begin position="2"/>
        <end position="324"/>
    </location>
</feature>
<accession>A0ABT8YAC9</accession>
<keyword evidence="2 3" id="KW-0378">Hydrolase</keyword>
<evidence type="ECO:0000313" key="5">
    <source>
        <dbReference type="EMBL" id="MDO6415284.1"/>
    </source>
</evidence>
<dbReference type="PROSITE" id="PS00941">
    <property type="entry name" value="CARBOXYLESTERASE_B_2"/>
    <property type="match status" value="1"/>
</dbReference>
<dbReference type="EC" id="3.1.1.-" evidence="3"/>
<dbReference type="EMBL" id="JAUOTP010000005">
    <property type="protein sequence ID" value="MDO6415284.1"/>
    <property type="molecule type" value="Genomic_DNA"/>
</dbReference>
<dbReference type="Proteomes" id="UP001169764">
    <property type="component" value="Unassembled WGS sequence"/>
</dbReference>
<dbReference type="PROSITE" id="PS00122">
    <property type="entry name" value="CARBOXYLESTERASE_B_1"/>
    <property type="match status" value="1"/>
</dbReference>
<sequence>MVNVEQGAVRGAVTHEVARFLGIPFAAAPTGAMRWRAPQPAAAWKGVRAATGFGASCQQDAPPPNGFGPWTHEYNITGPISEDCLYLNVWTPAKRSTARLPVMVWIHGGGFNSGGASVAIYDAAAMAMRGVVVISINYRLGIYGFLAHPELAGQPGGGNGNFGLLDQIAALRWVQRNAAAFGGDPAQVTIAGQSAGAMSVNDLILSPLAKGLFQRAIAQSGSGMGLPPITLAAAETDGKAILAASGARSIADLRALTTAQIKIALTKSARPGAGMLRFAPIADGTVLPTDPDKALDEGRYNDTPILTGLNADEGSGFMPIYRPTDAQAYGDILNQRFGADAASFATLYPASQPTSSLPAMQRDRGIAGLLFWSEARAKTSRFPIWRYLFTRAEPGPERAKYGAFHSSEIPYVLGTLDKAPERSVTPEDERVSEAMGQYWASFIKTGNPNAAGLVSWPRNDSPNQLMELGAAFGARPAMRPEALNHFRAYVAKGGAVSIF</sequence>
<dbReference type="PANTHER" id="PTHR43918">
    <property type="entry name" value="ACETYLCHOLINESTERASE"/>
    <property type="match status" value="1"/>
</dbReference>
<keyword evidence="6" id="KW-1185">Reference proteome</keyword>
<feature type="domain" description="Carboxylesterase type B" evidence="4">
    <location>
        <begin position="379"/>
        <end position="470"/>
    </location>
</feature>
<protein>
    <recommendedName>
        <fullName evidence="3">Carboxylic ester hydrolase</fullName>
        <ecNumber evidence="3">3.1.1.-</ecNumber>
    </recommendedName>
</protein>
<evidence type="ECO:0000256" key="2">
    <source>
        <dbReference type="ARBA" id="ARBA00022801"/>
    </source>
</evidence>
<evidence type="ECO:0000256" key="3">
    <source>
        <dbReference type="RuleBase" id="RU361235"/>
    </source>
</evidence>
<comment type="similarity">
    <text evidence="1 3">Belongs to the type-B carboxylesterase/lipase family.</text>
</comment>
<dbReference type="InterPro" id="IPR050654">
    <property type="entry name" value="AChE-related_enzymes"/>
</dbReference>
<dbReference type="InterPro" id="IPR029058">
    <property type="entry name" value="AB_hydrolase_fold"/>
</dbReference>
<evidence type="ECO:0000313" key="6">
    <source>
        <dbReference type="Proteomes" id="UP001169764"/>
    </source>
</evidence>
<comment type="caution">
    <text evidence="5">The sequence shown here is derived from an EMBL/GenBank/DDBJ whole genome shotgun (WGS) entry which is preliminary data.</text>
</comment>
<proteinExistence type="inferred from homology"/>
<dbReference type="PANTHER" id="PTHR43918:SF4">
    <property type="entry name" value="CARBOXYLIC ESTER HYDROLASE"/>
    <property type="match status" value="1"/>
</dbReference>
<reference evidence="5" key="1">
    <citation type="submission" date="2023-07" db="EMBL/GenBank/DDBJ databases">
        <authorList>
            <person name="Kim M."/>
        </authorList>
    </citation>
    <scope>NUCLEOTIDE SEQUENCE</scope>
    <source>
        <strain evidence="5">BIUV-7</strain>
    </source>
</reference>
<evidence type="ECO:0000259" key="4">
    <source>
        <dbReference type="Pfam" id="PF00135"/>
    </source>
</evidence>
<evidence type="ECO:0000256" key="1">
    <source>
        <dbReference type="ARBA" id="ARBA00005964"/>
    </source>
</evidence>